<name>A0ABU8WJW8_9BURK</name>
<evidence type="ECO:0000313" key="1">
    <source>
        <dbReference type="EMBL" id="MEJ8847088.1"/>
    </source>
</evidence>
<dbReference type="Proteomes" id="UP001385892">
    <property type="component" value="Unassembled WGS sequence"/>
</dbReference>
<proteinExistence type="predicted"/>
<dbReference type="EMBL" id="JBBKZT010000004">
    <property type="protein sequence ID" value="MEJ8847088.1"/>
    <property type="molecule type" value="Genomic_DNA"/>
</dbReference>
<accession>A0ABU8WJW8</accession>
<protein>
    <submittedName>
        <fullName evidence="1">Uncharacterized protein</fullName>
    </submittedName>
</protein>
<comment type="caution">
    <text evidence="1">The sequence shown here is derived from an EMBL/GenBank/DDBJ whole genome shotgun (WGS) entry which is preliminary data.</text>
</comment>
<keyword evidence="2" id="KW-1185">Reference proteome</keyword>
<sequence>MSLREAYQRYPSNADLSWFKACRTVSRVCAGGKALPVVDKAPVSRDVTNKVRRHLAQDLGFLAGFQFTNHFLAGHSVSHCMDEVIQTIGVSGSSKHAEVGTVYALTGVFQRLGFARKYVKAPAMDNVRSADLKANLIEMLFKDGGGEDCKVLVACIGLGAVHQMNDLGGFVGGSVLRLREHSKHQFKTRDPNLNNAFRGQQSGPCREGHMDLLALHVLEDVLRNNLSEFPAREHAQAKHIRHQVGSVTLMQVDVEIAGPDVITASKIQTRRIGSLAIFMCPPALCANCRPAFELLGSHAAHFF</sequence>
<reference evidence="1 2" key="1">
    <citation type="submission" date="2024-03" db="EMBL/GenBank/DDBJ databases">
        <title>Novel species of the genus Variovorax.</title>
        <authorList>
            <person name="Liu Q."/>
            <person name="Xin Y.-H."/>
        </authorList>
    </citation>
    <scope>NUCLEOTIDE SEQUENCE [LARGE SCALE GENOMIC DNA]</scope>
    <source>
        <strain evidence="1 2">KACC 18900</strain>
    </source>
</reference>
<organism evidence="1 2">
    <name type="scientific">Variovorax rhizosphaerae</name>
    <dbReference type="NCBI Taxonomy" id="1836200"/>
    <lineage>
        <taxon>Bacteria</taxon>
        <taxon>Pseudomonadati</taxon>
        <taxon>Pseudomonadota</taxon>
        <taxon>Betaproteobacteria</taxon>
        <taxon>Burkholderiales</taxon>
        <taxon>Comamonadaceae</taxon>
        <taxon>Variovorax</taxon>
    </lineage>
</organism>
<gene>
    <name evidence="1" type="ORF">WKW82_10535</name>
</gene>
<evidence type="ECO:0000313" key="2">
    <source>
        <dbReference type="Proteomes" id="UP001385892"/>
    </source>
</evidence>